<sequence length="293" mass="30487">MRSRSAKMSSVQPLVSTEELAEAMAGENPPVLVDVRWALTGPPGRLAYQAGHLPDAVFLDLDRDLAAPPGSGGRHPLPAAEDLQAVLRSAGISAGRRVVAYDAADGSVAARAWWLLRWAGHDQVSVLDGGFAAWTAEGREVTAVVPDPAPGDIVVRAGSLPVLDAAGAEELTERGVLLDARAPQRYRGEVEPVDARPGHVPGARNAPFAEHLDESGRWRSPAELAEHFAALGVTGTTPVGAYCGSGVTACSVLLALETAGLSAPDRPAALYAGSWSEWAGQPQRPAALGESPR</sequence>
<dbReference type="AlphaFoldDB" id="A0AAC9L9Z4"/>
<keyword evidence="1 3" id="KW-0808">Transferase</keyword>
<dbReference type="GO" id="GO:0004792">
    <property type="term" value="F:thiosulfate-cyanide sulfurtransferase activity"/>
    <property type="evidence" value="ECO:0007669"/>
    <property type="project" value="InterPro"/>
</dbReference>
<evidence type="ECO:0000313" key="5">
    <source>
        <dbReference type="EMBL" id="APU13812.1"/>
    </source>
</evidence>
<dbReference type="CDD" id="cd01448">
    <property type="entry name" value="TST_Repeat_1"/>
    <property type="match status" value="1"/>
</dbReference>
<dbReference type="KEGG" id="acad:UA74_08740"/>
<dbReference type="EMBL" id="CP016076">
    <property type="protein sequence ID" value="APU13812.1"/>
    <property type="molecule type" value="Genomic_DNA"/>
</dbReference>
<feature type="domain" description="Rhodanese" evidence="4">
    <location>
        <begin position="26"/>
        <end position="143"/>
    </location>
</feature>
<dbReference type="CDD" id="cd01449">
    <property type="entry name" value="TST_Repeat_2"/>
    <property type="match status" value="1"/>
</dbReference>
<evidence type="ECO:0000259" key="4">
    <source>
        <dbReference type="PROSITE" id="PS50206"/>
    </source>
</evidence>
<evidence type="ECO:0000256" key="1">
    <source>
        <dbReference type="ARBA" id="ARBA00022679"/>
    </source>
</evidence>
<evidence type="ECO:0000256" key="2">
    <source>
        <dbReference type="ARBA" id="ARBA00022737"/>
    </source>
</evidence>
<dbReference type="SMART" id="SM00450">
    <property type="entry name" value="RHOD"/>
    <property type="match status" value="2"/>
</dbReference>
<evidence type="ECO:0000313" key="6">
    <source>
        <dbReference type="Proteomes" id="UP000185511"/>
    </source>
</evidence>
<organism evidence="5 6">
    <name type="scientific">Actinoalloteichus fjordicus</name>
    <dbReference type="NCBI Taxonomy" id="1612552"/>
    <lineage>
        <taxon>Bacteria</taxon>
        <taxon>Bacillati</taxon>
        <taxon>Actinomycetota</taxon>
        <taxon>Actinomycetes</taxon>
        <taxon>Pseudonocardiales</taxon>
        <taxon>Pseudonocardiaceae</taxon>
        <taxon>Actinoalloteichus</taxon>
    </lineage>
</organism>
<dbReference type="InterPro" id="IPR001763">
    <property type="entry name" value="Rhodanese-like_dom"/>
</dbReference>
<proteinExistence type="predicted"/>
<dbReference type="Pfam" id="PF00581">
    <property type="entry name" value="Rhodanese"/>
    <property type="match status" value="2"/>
</dbReference>
<accession>A0AAC9L9Z4</accession>
<dbReference type="PANTHER" id="PTHR11364:SF27">
    <property type="entry name" value="SULFURTRANSFERASE"/>
    <property type="match status" value="1"/>
</dbReference>
<evidence type="ECO:0000256" key="3">
    <source>
        <dbReference type="RuleBase" id="RU000507"/>
    </source>
</evidence>
<dbReference type="InterPro" id="IPR001307">
    <property type="entry name" value="Thiosulphate_STrfase_CS"/>
</dbReference>
<dbReference type="InterPro" id="IPR036873">
    <property type="entry name" value="Rhodanese-like_dom_sf"/>
</dbReference>
<dbReference type="PROSITE" id="PS50206">
    <property type="entry name" value="RHODANESE_3"/>
    <property type="match status" value="2"/>
</dbReference>
<dbReference type="Gene3D" id="3.40.250.10">
    <property type="entry name" value="Rhodanese-like domain"/>
    <property type="match status" value="2"/>
</dbReference>
<keyword evidence="6" id="KW-1185">Reference proteome</keyword>
<protein>
    <recommendedName>
        <fullName evidence="3">Sulfurtransferase</fullName>
    </recommendedName>
</protein>
<keyword evidence="2" id="KW-0677">Repeat</keyword>
<dbReference type="InterPro" id="IPR045078">
    <property type="entry name" value="TST/MPST-like"/>
</dbReference>
<reference evidence="6" key="1">
    <citation type="submission" date="2016-06" db="EMBL/GenBank/DDBJ databases">
        <title>Complete genome sequence of Actinoalloteichus fjordicus DSM 46855 (=ADI127-17), type strain of the new species Actinoalloteichus fjordicus.</title>
        <authorList>
            <person name="Ruckert C."/>
            <person name="Nouioui I."/>
            <person name="Willmese J."/>
            <person name="van Wezel G."/>
            <person name="Klenk H.-P."/>
            <person name="Kalinowski J."/>
            <person name="Zotchev S.B."/>
        </authorList>
    </citation>
    <scope>NUCLEOTIDE SEQUENCE [LARGE SCALE GENOMIC DNA]</scope>
    <source>
        <strain evidence="6">ADI127-7</strain>
    </source>
</reference>
<feature type="domain" description="Rhodanese" evidence="4">
    <location>
        <begin position="171"/>
        <end position="287"/>
    </location>
</feature>
<dbReference type="PROSITE" id="PS00683">
    <property type="entry name" value="RHODANESE_2"/>
    <property type="match status" value="1"/>
</dbReference>
<gene>
    <name evidence="5" type="ORF">UA74_08740</name>
</gene>
<dbReference type="Proteomes" id="UP000185511">
    <property type="component" value="Chromosome"/>
</dbReference>
<dbReference type="PANTHER" id="PTHR11364">
    <property type="entry name" value="THIOSULFATE SULFERTANSFERASE"/>
    <property type="match status" value="1"/>
</dbReference>
<dbReference type="SUPFAM" id="SSF52821">
    <property type="entry name" value="Rhodanese/Cell cycle control phosphatase"/>
    <property type="match status" value="2"/>
</dbReference>
<name>A0AAC9L9Z4_9PSEU</name>